<dbReference type="PANTHER" id="PTHR28083:SF1">
    <property type="entry name" value="GOOD FOR FULL DBP5 ACTIVITY PROTEIN 2"/>
    <property type="match status" value="1"/>
</dbReference>
<dbReference type="OrthoDB" id="5953249at2759"/>
<dbReference type="PANTHER" id="PTHR28083">
    <property type="entry name" value="GOOD FOR FULL DBP5 ACTIVITY PROTEIN 2"/>
    <property type="match status" value="1"/>
</dbReference>
<evidence type="ECO:0000313" key="3">
    <source>
        <dbReference type="EMBL" id="GAP86075.1"/>
    </source>
</evidence>
<dbReference type="InterPro" id="IPR048519">
    <property type="entry name" value="Gfd2/YDR514C-like_C"/>
</dbReference>
<dbReference type="AlphaFoldDB" id="A0A1W2TDJ2"/>
<dbReference type="Pfam" id="PF21762">
    <property type="entry name" value="DEDDh_C"/>
    <property type="match status" value="1"/>
</dbReference>
<name>A0A1W2TDJ2_ROSNE</name>
<dbReference type="Proteomes" id="UP000054516">
    <property type="component" value="Unassembled WGS sequence"/>
</dbReference>
<evidence type="ECO:0000259" key="2">
    <source>
        <dbReference type="Pfam" id="PF21762"/>
    </source>
</evidence>
<feature type="region of interest" description="Disordered" evidence="1">
    <location>
        <begin position="279"/>
        <end position="299"/>
    </location>
</feature>
<dbReference type="SUPFAM" id="SSF53098">
    <property type="entry name" value="Ribonuclease H-like"/>
    <property type="match status" value="1"/>
</dbReference>
<dbReference type="GO" id="GO:0005634">
    <property type="term" value="C:nucleus"/>
    <property type="evidence" value="ECO:0007669"/>
    <property type="project" value="TreeGrafter"/>
</dbReference>
<dbReference type="STRING" id="77044.A0A1W2TDJ2"/>
<dbReference type="OMA" id="YPLQLYY"/>
<keyword evidence="4" id="KW-1185">Reference proteome</keyword>
<feature type="compositionally biased region" description="Basic and acidic residues" evidence="1">
    <location>
        <begin position="281"/>
        <end position="293"/>
    </location>
</feature>
<proteinExistence type="predicted"/>
<dbReference type="EMBL" id="DF977448">
    <property type="protein sequence ID" value="GAP86075.1"/>
    <property type="molecule type" value="Genomic_DNA"/>
</dbReference>
<sequence length="322" mass="36192">MTSLVRSPLRDEILAIRQLFGYSDTSVHGASNLGATLPNSSMKDVLLIGIDIDTYQGYEHLSIDPQLHIGVSILDTRVLYHLIHEGLDSMRETDILESYQFVVGDSKYCKRASRKFMFGKSQSVPLGEVKTQVESLVRRQGRDNILVFHGDHCDRKALSNLDIQLQPLYIIDNIKAAQYPLGLLYRLGLEAMLDTFDIPYANLHAAGNDAHYALRSLLMIAVIDGQQMELEPTSNDLFATFSAIARSARPTTAGEKVAAFEESRRQIKVEKTARHKARRAARTERRRQERDAWIETDGQCSPTEDAWIADMRTPATLSSPPF</sequence>
<evidence type="ECO:0000256" key="1">
    <source>
        <dbReference type="SAM" id="MobiDB-lite"/>
    </source>
</evidence>
<reference evidence="3" key="1">
    <citation type="submission" date="2016-03" db="EMBL/GenBank/DDBJ databases">
        <title>Draft genome sequence of Rosellinia necatrix.</title>
        <authorList>
            <person name="Kanematsu S."/>
        </authorList>
    </citation>
    <scope>NUCLEOTIDE SEQUENCE [LARGE SCALE GENOMIC DNA]</scope>
    <source>
        <strain evidence="3">W97</strain>
    </source>
</reference>
<accession>A0A1W2TDJ2</accession>
<organism evidence="3">
    <name type="scientific">Rosellinia necatrix</name>
    <name type="common">White root-rot fungus</name>
    <dbReference type="NCBI Taxonomy" id="77044"/>
    <lineage>
        <taxon>Eukaryota</taxon>
        <taxon>Fungi</taxon>
        <taxon>Dikarya</taxon>
        <taxon>Ascomycota</taxon>
        <taxon>Pezizomycotina</taxon>
        <taxon>Sordariomycetes</taxon>
        <taxon>Xylariomycetidae</taxon>
        <taxon>Xylariales</taxon>
        <taxon>Xylariaceae</taxon>
        <taxon>Rosellinia</taxon>
    </lineage>
</organism>
<protein>
    <submittedName>
        <fullName evidence="3">Putative qde-2-interacting protein</fullName>
    </submittedName>
</protein>
<dbReference type="InterPro" id="IPR040151">
    <property type="entry name" value="Gfd2/YDR514C-like"/>
</dbReference>
<gene>
    <name evidence="3" type="ORF">SAMD00023353_0302020</name>
</gene>
<evidence type="ECO:0000313" key="4">
    <source>
        <dbReference type="Proteomes" id="UP000054516"/>
    </source>
</evidence>
<dbReference type="InterPro" id="IPR012337">
    <property type="entry name" value="RNaseH-like_sf"/>
</dbReference>
<feature type="domain" description="Gfd2/YDR514C-like C-terminal" evidence="2">
    <location>
        <begin position="67"/>
        <end position="219"/>
    </location>
</feature>